<proteinExistence type="predicted"/>
<organism evidence="2 3">
    <name type="scientific">Stylonychia lemnae</name>
    <name type="common">Ciliate</name>
    <dbReference type="NCBI Taxonomy" id="5949"/>
    <lineage>
        <taxon>Eukaryota</taxon>
        <taxon>Sar</taxon>
        <taxon>Alveolata</taxon>
        <taxon>Ciliophora</taxon>
        <taxon>Intramacronucleata</taxon>
        <taxon>Spirotrichea</taxon>
        <taxon>Stichotrichia</taxon>
        <taxon>Sporadotrichida</taxon>
        <taxon>Oxytrichidae</taxon>
        <taxon>Stylonychinae</taxon>
        <taxon>Stylonychia</taxon>
    </lineage>
</organism>
<feature type="compositionally biased region" description="Polar residues" evidence="1">
    <location>
        <begin position="353"/>
        <end position="393"/>
    </location>
</feature>
<evidence type="ECO:0000313" key="2">
    <source>
        <dbReference type="EMBL" id="CDW84671.1"/>
    </source>
</evidence>
<name>A0A078ARQ7_STYLE</name>
<protein>
    <submittedName>
        <fullName evidence="2">Uncharacterized protein</fullName>
    </submittedName>
</protein>
<accession>A0A078ARQ7</accession>
<feature type="region of interest" description="Disordered" evidence="1">
    <location>
        <begin position="343"/>
        <end position="393"/>
    </location>
</feature>
<dbReference type="EMBL" id="CCKQ01013049">
    <property type="protein sequence ID" value="CDW84671.1"/>
    <property type="molecule type" value="Genomic_DNA"/>
</dbReference>
<keyword evidence="3" id="KW-1185">Reference proteome</keyword>
<dbReference type="InParanoid" id="A0A078ARQ7"/>
<feature type="region of interest" description="Disordered" evidence="1">
    <location>
        <begin position="71"/>
        <end position="90"/>
    </location>
</feature>
<evidence type="ECO:0000256" key="1">
    <source>
        <dbReference type="SAM" id="MobiDB-lite"/>
    </source>
</evidence>
<dbReference type="Proteomes" id="UP000039865">
    <property type="component" value="Unassembled WGS sequence"/>
</dbReference>
<feature type="region of interest" description="Disordered" evidence="1">
    <location>
        <begin position="707"/>
        <end position="760"/>
    </location>
</feature>
<evidence type="ECO:0000313" key="3">
    <source>
        <dbReference type="Proteomes" id="UP000039865"/>
    </source>
</evidence>
<feature type="compositionally biased region" description="Low complexity" evidence="1">
    <location>
        <begin position="74"/>
        <end position="90"/>
    </location>
</feature>
<dbReference type="AlphaFoldDB" id="A0A078ARQ7"/>
<sequence>MRASHNRLSNASIITLHRMNEPQYQSTAGIKNVQAIQSVQLKERSMIPIQNSGRKKISNQYYKSQFNRESAEGNLNNTNNNSIRISSPPINYDRGSVEDLKKYGTESFISTQHNYDYNEINNMAPVFKQQNLLQKQLSVQRANRFKNKSQHKKILERLVQQNSIQDQSLDRAYYNNQNELSFDQIQNNAQYQQSFQNQMLKNKMKLTTEQMRLLLQNKNKYEYLINHQSILLNNSNQGFNQTRSNLQSEMHNRDTLNHLLIKDYQIKQNLQILRTKKKSIENWKQLHQQSKREQMEFLDQKDTLIGEELIKVNKLSAKKPRASDPKRLNQDLKLVSHESTGVLKDSPKKIVTETPNETQRDSIQSYLIDQNSVQTKDKSQPPTSLQSPQNQLKVDITNKSDYSYSINNPMYPILNQQRANSVNTQDDGYSQITIKNIEFGEEYPKSKELFRSFRKEDKSPPVIDYQTDLIKKISLLKQLHLNQSVSYQGPSQRPQLRVIHSNIGSVDLENYVHSPLLNNSQQELRENSPEMSIVKRKRSIKKNNSHMNKSIDYVPILGHQDSTYSQAKSHGQYHTQEQRERRRLKVIETQFSNQNSLVTLKYQILNKTMANGFRDNRIQKVLLYDKTNFNQFKNFEGTGIGKMIAKQQVLSRRSNSIEEAPESSRSSQVFNEDLFPQLSLNDQAYNKYRSLELRQFISSKLHFNQSSVNFNNKPPVNNKKNQESSQQNDYIQSNSVTLQSRQQSPQKSRMASHSKKRQIKNSQQEYLEELRKITSQSVVDKPYNVSLLYNNTYDEKAKKIQVPINILEQFIPPGKEFTQVNY</sequence>
<reference evidence="2 3" key="1">
    <citation type="submission" date="2014-06" db="EMBL/GenBank/DDBJ databases">
        <authorList>
            <person name="Swart Estienne"/>
        </authorList>
    </citation>
    <scope>NUCLEOTIDE SEQUENCE [LARGE SCALE GENOMIC DNA]</scope>
    <source>
        <strain evidence="2 3">130c</strain>
    </source>
</reference>
<feature type="compositionally biased region" description="Polar residues" evidence="1">
    <location>
        <begin position="729"/>
        <end position="749"/>
    </location>
</feature>
<feature type="compositionally biased region" description="Basic residues" evidence="1">
    <location>
        <begin position="750"/>
        <end position="759"/>
    </location>
</feature>
<feature type="compositionally biased region" description="Low complexity" evidence="1">
    <location>
        <begin position="708"/>
        <end position="728"/>
    </location>
</feature>
<gene>
    <name evidence="2" type="primary">Contig4686.g5012</name>
    <name evidence="2" type="ORF">STYLEM_13737</name>
</gene>